<keyword evidence="2" id="KW-1185">Reference proteome</keyword>
<evidence type="ECO:0000313" key="2">
    <source>
        <dbReference type="Proteomes" id="UP001610334"/>
    </source>
</evidence>
<comment type="caution">
    <text evidence="1">The sequence shown here is derived from an EMBL/GenBank/DDBJ whole genome shotgun (WGS) entry which is preliminary data.</text>
</comment>
<dbReference type="Proteomes" id="UP001610334">
    <property type="component" value="Unassembled WGS sequence"/>
</dbReference>
<evidence type="ECO:0000313" key="1">
    <source>
        <dbReference type="EMBL" id="KAL2823039.1"/>
    </source>
</evidence>
<accession>A0ABR4I5K6</accession>
<proteinExistence type="predicted"/>
<protein>
    <submittedName>
        <fullName evidence="1">Uncharacterized protein</fullName>
    </submittedName>
</protein>
<reference evidence="1 2" key="1">
    <citation type="submission" date="2024-07" db="EMBL/GenBank/DDBJ databases">
        <title>Section-level genome sequencing and comparative genomics of Aspergillus sections Usti and Cavernicolus.</title>
        <authorList>
            <consortium name="Lawrence Berkeley National Laboratory"/>
            <person name="Nybo J.L."/>
            <person name="Vesth T.C."/>
            <person name="Theobald S."/>
            <person name="Frisvad J.C."/>
            <person name="Larsen T.O."/>
            <person name="Kjaerboelling I."/>
            <person name="Rothschild-Mancinelli K."/>
            <person name="Lyhne E.K."/>
            <person name="Kogle M.E."/>
            <person name="Barry K."/>
            <person name="Clum A."/>
            <person name="Na H."/>
            <person name="Ledsgaard L."/>
            <person name="Lin J."/>
            <person name="Lipzen A."/>
            <person name="Kuo A."/>
            <person name="Riley R."/>
            <person name="Mondo S."/>
            <person name="Labutti K."/>
            <person name="Haridas S."/>
            <person name="Pangalinan J."/>
            <person name="Salamov A.A."/>
            <person name="Simmons B.A."/>
            <person name="Magnuson J.K."/>
            <person name="Chen J."/>
            <person name="Drula E."/>
            <person name="Henrissat B."/>
            <person name="Wiebenga A."/>
            <person name="Lubbers R.J."/>
            <person name="Gomes A.C."/>
            <person name="Makela M.R."/>
            <person name="Stajich J."/>
            <person name="Grigoriev I.V."/>
            <person name="Mortensen U.H."/>
            <person name="De Vries R.P."/>
            <person name="Baker S.E."/>
            <person name="Andersen M.R."/>
        </authorList>
    </citation>
    <scope>NUCLEOTIDE SEQUENCE [LARGE SCALE GENOMIC DNA]</scope>
    <source>
        <strain evidence="1 2">CBS 588.65</strain>
    </source>
</reference>
<name>A0ABR4I5K6_9EURO</name>
<dbReference type="EMBL" id="JBFXLT010000001">
    <property type="protein sequence ID" value="KAL2823039.1"/>
    <property type="molecule type" value="Genomic_DNA"/>
</dbReference>
<sequence>MRAMEDPFLSSADMFLLEHWQHDSNLSDEEQRERIFAEFVTLGVDGQQRYRELQVQRGVYASRLAPEERQLLDRVRQPTERFTHGHLVSWIRTAYEPLTEPAFSAIASALETKFGDQDMLLNNPHLYHFGDDWQRIFLRAPQLLQVIQSAAEYRENLEEALHPESESDVSDIDDDRGSEYEFDYTPYHWAMVVGRIHIVDRITLGAEGPNAGKVLIVFYDACGRVVRSYRETVDIAADITAVDNALLDENPCWGNGEIGPEYRWGGPLGPPYV</sequence>
<gene>
    <name evidence="1" type="ORF">BJX63DRAFT_3980</name>
</gene>
<organism evidence="1 2">
    <name type="scientific">Aspergillus granulosus</name>
    <dbReference type="NCBI Taxonomy" id="176169"/>
    <lineage>
        <taxon>Eukaryota</taxon>
        <taxon>Fungi</taxon>
        <taxon>Dikarya</taxon>
        <taxon>Ascomycota</taxon>
        <taxon>Pezizomycotina</taxon>
        <taxon>Eurotiomycetes</taxon>
        <taxon>Eurotiomycetidae</taxon>
        <taxon>Eurotiales</taxon>
        <taxon>Aspergillaceae</taxon>
        <taxon>Aspergillus</taxon>
        <taxon>Aspergillus subgen. Nidulantes</taxon>
    </lineage>
</organism>